<dbReference type="RefSeq" id="WP_180305794.1">
    <property type="nucleotide sequence ID" value="NZ_CP058952.1"/>
</dbReference>
<dbReference type="InterPro" id="IPR046560">
    <property type="entry name" value="DUF6714"/>
</dbReference>
<keyword evidence="2" id="KW-1185">Reference proteome</keyword>
<protein>
    <submittedName>
        <fullName evidence="1">Uncharacterized protein</fullName>
    </submittedName>
</protein>
<sequence length="174" mass="20323">MNNATELCHKIREQFSSAPFPRHCGLHAAMAMDDWITDEKTLKEITEREDYAGSWWDVPRGHLHNCMMALSYLDAAGINFYLPAYMTAIIEKPSDFDKPREYASSWQILFTMLPEDNDPELSDYFQERFSEIRGERKDVCREFLCYVKDCELYDEHARSIANKALASNFWIASN</sequence>
<dbReference type="KEGG" id="cfon:HZU75_09155"/>
<evidence type="ECO:0000313" key="1">
    <source>
        <dbReference type="EMBL" id="QLI81684.1"/>
    </source>
</evidence>
<dbReference type="AlphaFoldDB" id="A0A7D5ZEN1"/>
<reference evidence="1 2" key="1">
    <citation type="journal article" date="2016" name="Int. J. Syst. Evol. Microbiol.">
        <title>Chitinibacter fontanus sp. nov., isolated from a spring.</title>
        <authorList>
            <person name="Sheu S.Y."/>
            <person name="Li Y.S."/>
            <person name="Young C.C."/>
            <person name="Chen W.M."/>
        </authorList>
    </citation>
    <scope>NUCLEOTIDE SEQUENCE [LARGE SCALE GENOMIC DNA]</scope>
    <source>
        <strain evidence="1 2">STM-7</strain>
    </source>
</reference>
<name>A0A7D5ZEN1_9NEIS</name>
<organism evidence="1 2">
    <name type="scientific">Chitinibacter fontanus</name>
    <dbReference type="NCBI Taxonomy" id="1737446"/>
    <lineage>
        <taxon>Bacteria</taxon>
        <taxon>Pseudomonadati</taxon>
        <taxon>Pseudomonadota</taxon>
        <taxon>Betaproteobacteria</taxon>
        <taxon>Neisseriales</taxon>
        <taxon>Chitinibacteraceae</taxon>
        <taxon>Chitinibacter</taxon>
    </lineage>
</organism>
<evidence type="ECO:0000313" key="2">
    <source>
        <dbReference type="Proteomes" id="UP000510822"/>
    </source>
</evidence>
<dbReference type="EMBL" id="CP058952">
    <property type="protein sequence ID" value="QLI81684.1"/>
    <property type="molecule type" value="Genomic_DNA"/>
</dbReference>
<gene>
    <name evidence="1" type="ORF">HZU75_09155</name>
</gene>
<dbReference type="Proteomes" id="UP000510822">
    <property type="component" value="Chromosome"/>
</dbReference>
<dbReference type="Pfam" id="PF20461">
    <property type="entry name" value="DUF6714"/>
    <property type="match status" value="1"/>
</dbReference>
<accession>A0A7D5ZEN1</accession>
<proteinExistence type="predicted"/>